<gene>
    <name evidence="3" type="ORF">Nepgr_025759</name>
</gene>
<reference evidence="3" key="1">
    <citation type="submission" date="2023-05" db="EMBL/GenBank/DDBJ databases">
        <title>Nepenthes gracilis genome sequencing.</title>
        <authorList>
            <person name="Fukushima K."/>
        </authorList>
    </citation>
    <scope>NUCLEOTIDE SEQUENCE</scope>
    <source>
        <strain evidence="3">SING2019-196</strain>
    </source>
</reference>
<dbReference type="Proteomes" id="UP001279734">
    <property type="component" value="Unassembled WGS sequence"/>
</dbReference>
<dbReference type="AlphaFoldDB" id="A0AAD3T8H2"/>
<feature type="region of interest" description="Disordered" evidence="1">
    <location>
        <begin position="301"/>
        <end position="337"/>
    </location>
</feature>
<dbReference type="InterPro" id="IPR036249">
    <property type="entry name" value="Thioredoxin-like_sf"/>
</dbReference>
<dbReference type="PANTHER" id="PTHR31902">
    <property type="entry name" value="ACTIN PATCHES DISTAL PROTEIN 1"/>
    <property type="match status" value="1"/>
</dbReference>
<organism evidence="3 4">
    <name type="scientific">Nepenthes gracilis</name>
    <name type="common">Slender pitcher plant</name>
    <dbReference type="NCBI Taxonomy" id="150966"/>
    <lineage>
        <taxon>Eukaryota</taxon>
        <taxon>Viridiplantae</taxon>
        <taxon>Streptophyta</taxon>
        <taxon>Embryophyta</taxon>
        <taxon>Tracheophyta</taxon>
        <taxon>Spermatophyta</taxon>
        <taxon>Magnoliopsida</taxon>
        <taxon>eudicotyledons</taxon>
        <taxon>Gunneridae</taxon>
        <taxon>Pentapetalae</taxon>
        <taxon>Caryophyllales</taxon>
        <taxon>Nepenthaceae</taxon>
        <taxon>Nepenthes</taxon>
    </lineage>
</organism>
<accession>A0AAD3T8H2</accession>
<dbReference type="Gene3D" id="3.40.30.10">
    <property type="entry name" value="Glutaredoxin"/>
    <property type="match status" value="2"/>
</dbReference>
<keyword evidence="2" id="KW-0472">Membrane</keyword>
<dbReference type="InterPro" id="IPR009737">
    <property type="entry name" value="Aim32/Apd1-like"/>
</dbReference>
<keyword evidence="2" id="KW-1133">Transmembrane helix</keyword>
<feature type="transmembrane region" description="Helical" evidence="2">
    <location>
        <begin position="388"/>
        <end position="408"/>
    </location>
</feature>
<keyword evidence="2" id="KW-0812">Transmembrane</keyword>
<dbReference type="FunFam" id="3.40.30.10:FF:000213">
    <property type="entry name" value="APD1p protein"/>
    <property type="match status" value="1"/>
</dbReference>
<evidence type="ECO:0008006" key="5">
    <source>
        <dbReference type="Google" id="ProtNLM"/>
    </source>
</evidence>
<evidence type="ECO:0000313" key="4">
    <source>
        <dbReference type="Proteomes" id="UP001279734"/>
    </source>
</evidence>
<keyword evidence="4" id="KW-1185">Reference proteome</keyword>
<name>A0AAD3T8H2_NEPGR</name>
<dbReference type="CDD" id="cd03062">
    <property type="entry name" value="TRX_Fd_Sucrase"/>
    <property type="match status" value="1"/>
</dbReference>
<feature type="compositionally biased region" description="Basic and acidic residues" evidence="1">
    <location>
        <begin position="316"/>
        <end position="333"/>
    </location>
</feature>
<proteinExistence type="predicted"/>
<evidence type="ECO:0000256" key="1">
    <source>
        <dbReference type="SAM" id="MobiDB-lite"/>
    </source>
</evidence>
<evidence type="ECO:0000313" key="3">
    <source>
        <dbReference type="EMBL" id="GMH23916.1"/>
    </source>
</evidence>
<dbReference type="PANTHER" id="PTHR31902:SF10">
    <property type="entry name" value="SUCRASE_FERREDOXIN-LIKE FAMILY PROTEIN"/>
    <property type="match status" value="1"/>
</dbReference>
<protein>
    <recommendedName>
        <fullName evidence="5">Altered inheritance of mitochondria protein 32</fullName>
    </recommendedName>
</protein>
<dbReference type="EMBL" id="BSYO01000027">
    <property type="protein sequence ID" value="GMH23916.1"/>
    <property type="molecule type" value="Genomic_DNA"/>
</dbReference>
<evidence type="ECO:0000256" key="2">
    <source>
        <dbReference type="SAM" id="Phobius"/>
    </source>
</evidence>
<comment type="caution">
    <text evidence="3">The sequence shown here is derived from an EMBL/GenBank/DDBJ whole genome shotgun (WGS) entry which is preliminary data.</text>
</comment>
<sequence>MRTAVVPLNSGLIFSVNRRRFPSLLSLSPKPILLRPSSRTSLRTLTTARSPLMAGEASDAVYDDAVKYGFERPEMYSGSLANTVDPYGRHVFLCYKDYESWPSHVENSGTDLLPKLFSSAIKSRKDDMQVKTRLTICGGCKSYNGNESSDGDVYIFPEMIKYRGLKDLDVDAFVDDVLVNGKHWASGVQEVLKGTYVFVCAHGSRDKRCGVCGPVLIEKFQEEIKLRVLEDQVFVSACSHIGGHKYAGNVIIFSRNAEGKVAGDWYGYVTPNDVPDLLDMHIGKGEIIEKLWRGQMGGLPSAEGAVKAAGQKHTPPPKERKSHRGEEKPHENGNKGNVSGCCQGANGVVSCCQDGTPRMNGEAPGRDVKPKFLGPSKAWLGKWEQSDILMAAAVVGAAATVAVAFSFYKRSG</sequence>
<dbReference type="SUPFAM" id="SSF52833">
    <property type="entry name" value="Thioredoxin-like"/>
    <property type="match status" value="1"/>
</dbReference>
<dbReference type="Pfam" id="PF06999">
    <property type="entry name" value="Suc_Fer-like"/>
    <property type="match status" value="1"/>
</dbReference>